<gene>
    <name evidence="3" type="ORF">JZY06_08980</name>
</gene>
<keyword evidence="4" id="KW-1185">Reference proteome</keyword>
<dbReference type="RefSeq" id="WP_207279218.1">
    <property type="nucleotide sequence ID" value="NZ_JAFLEQ010000016.1"/>
</dbReference>
<dbReference type="Proteomes" id="UP000664332">
    <property type="component" value="Unassembled WGS sequence"/>
</dbReference>
<feature type="region of interest" description="Disordered" evidence="1">
    <location>
        <begin position="57"/>
        <end position="80"/>
    </location>
</feature>
<comment type="caution">
    <text evidence="3">The sequence shown here is derived from an EMBL/GenBank/DDBJ whole genome shotgun (WGS) entry which is preliminary data.</text>
</comment>
<dbReference type="InterPro" id="IPR035940">
    <property type="entry name" value="CAP_sf"/>
</dbReference>
<name>A0A939E0L1_9CORY</name>
<evidence type="ECO:0000313" key="3">
    <source>
        <dbReference type="EMBL" id="MBN9644739.1"/>
    </source>
</evidence>
<dbReference type="SUPFAM" id="SSF55797">
    <property type="entry name" value="PR-1-like"/>
    <property type="match status" value="1"/>
</dbReference>
<evidence type="ECO:0000313" key="4">
    <source>
        <dbReference type="Proteomes" id="UP000664332"/>
    </source>
</evidence>
<dbReference type="InterPro" id="IPR014044">
    <property type="entry name" value="CAP_dom"/>
</dbReference>
<feature type="domain" description="SCP" evidence="2">
    <location>
        <begin position="167"/>
        <end position="306"/>
    </location>
</feature>
<evidence type="ECO:0000259" key="2">
    <source>
        <dbReference type="Pfam" id="PF00188"/>
    </source>
</evidence>
<dbReference type="Gene3D" id="3.40.33.10">
    <property type="entry name" value="CAP"/>
    <property type="match status" value="1"/>
</dbReference>
<evidence type="ECO:0000256" key="1">
    <source>
        <dbReference type="SAM" id="MobiDB-lite"/>
    </source>
</evidence>
<reference evidence="3" key="1">
    <citation type="submission" date="2021-03" db="EMBL/GenBank/DDBJ databases">
        <authorList>
            <person name="Sun Q."/>
        </authorList>
    </citation>
    <scope>NUCLEOTIDE SEQUENCE</scope>
    <source>
        <strain evidence="3">CCM 8862</strain>
    </source>
</reference>
<organism evidence="3 4">
    <name type="scientific">Corynebacterium mendelii</name>
    <dbReference type="NCBI Taxonomy" id="2765362"/>
    <lineage>
        <taxon>Bacteria</taxon>
        <taxon>Bacillati</taxon>
        <taxon>Actinomycetota</taxon>
        <taxon>Actinomycetes</taxon>
        <taxon>Mycobacteriales</taxon>
        <taxon>Corynebacteriaceae</taxon>
        <taxon>Corynebacterium</taxon>
    </lineage>
</organism>
<proteinExistence type="predicted"/>
<protein>
    <recommendedName>
        <fullName evidence="2">SCP domain-containing protein</fullName>
    </recommendedName>
</protein>
<dbReference type="Pfam" id="PF00188">
    <property type="entry name" value="CAP"/>
    <property type="match status" value="1"/>
</dbReference>
<dbReference type="EMBL" id="JAFLEQ010000016">
    <property type="protein sequence ID" value="MBN9644739.1"/>
    <property type="molecule type" value="Genomic_DNA"/>
</dbReference>
<sequence length="311" mass="33748">MAESAVRGHVWKDFRQPIMSKHRLVSMHKHRRPTSRVRVTLASMTAVALSMSAASTGSAGAAPLHTTTDHQPPEQANPLHPGLIGTVAAVVGFAAIVTVIADHAEQYQAAAADNQPVPPQQTLTASKDTDTNPYDYLSRDAAGIADNAVPVAGLEGPSVDRAREIMLRTLNTYRSTQNLPELQVDPYLQQSADSGAQRLGRAIAAKGVNAVRQAKLNKEADLAYDTSILRDWLDTGEIEQADWYQGRGKHAGAENIWWSNNANAPMAANEAWVRDHSAAANLLDPDMKYVGIGVYRDTSTGQWFFVERFVG</sequence>
<dbReference type="AlphaFoldDB" id="A0A939E0L1"/>
<feature type="region of interest" description="Disordered" evidence="1">
    <location>
        <begin position="110"/>
        <end position="132"/>
    </location>
</feature>
<accession>A0A939E0L1</accession>